<dbReference type="Proteomes" id="UP000077315">
    <property type="component" value="Unassembled WGS sequence"/>
</dbReference>
<reference evidence="2" key="1">
    <citation type="submission" date="2015-06" db="EMBL/GenBank/DDBJ databases">
        <title>Expansion of signal transduction pathways in fungi by whole-genome duplication.</title>
        <authorList>
            <consortium name="DOE Joint Genome Institute"/>
            <person name="Corrochano L.M."/>
            <person name="Kuo A."/>
            <person name="Marcet-Houben M."/>
            <person name="Polaino S."/>
            <person name="Salamov A."/>
            <person name="Villalobos J.M."/>
            <person name="Alvarez M.I."/>
            <person name="Avalos J."/>
            <person name="Benito E.P."/>
            <person name="Benoit I."/>
            <person name="Burger G."/>
            <person name="Camino L.P."/>
            <person name="Canovas D."/>
            <person name="Cerda-Olmedo E."/>
            <person name="Cheng J.-F."/>
            <person name="Dominguez A."/>
            <person name="Elias M."/>
            <person name="Eslava A.P."/>
            <person name="Glaser F."/>
            <person name="Grimwood J."/>
            <person name="Gutierrez G."/>
            <person name="Heitman J."/>
            <person name="Henrissat B."/>
            <person name="Iturriaga E.A."/>
            <person name="Lang B.F."/>
            <person name="Lavin J.L."/>
            <person name="Lee S."/>
            <person name="Li W."/>
            <person name="Lindquist E."/>
            <person name="Lopez-Garcia S."/>
            <person name="Luque E.M."/>
            <person name="Marcos A.T."/>
            <person name="Martin J."/>
            <person name="McCluskey K."/>
            <person name="Medina H.R."/>
            <person name="Miralles-Duran A."/>
            <person name="Miyazaki A."/>
            <person name="Munoz-Torres E."/>
            <person name="Oguiza J.A."/>
            <person name="Ohm R."/>
            <person name="Olmedo M."/>
            <person name="Orejas M."/>
            <person name="Ortiz-Castellanos L."/>
            <person name="Pisabarro A.G."/>
            <person name="Rodriguez-Romero J."/>
            <person name="Ruiz-Herrera J."/>
            <person name="Ruiz-Vazquez R."/>
            <person name="Sanz C."/>
            <person name="Schackwitz W."/>
            <person name="Schmutz J."/>
            <person name="Shahriari M."/>
            <person name="Shelest E."/>
            <person name="Silva-Franco F."/>
            <person name="Soanes D."/>
            <person name="Syed K."/>
            <person name="Tagua V.G."/>
            <person name="Talbot N.J."/>
            <person name="Thon M."/>
            <person name="De vries R.P."/>
            <person name="Wiebenga A."/>
            <person name="Yadav J.S."/>
            <person name="Braun E.L."/>
            <person name="Baker S."/>
            <person name="Garre V."/>
            <person name="Horwitz B."/>
            <person name="Torres-Martinez S."/>
            <person name="Idnurm A."/>
            <person name="Herrera-Estrella A."/>
            <person name="Gabaldon T."/>
            <person name="Grigoriev I.V."/>
        </authorList>
    </citation>
    <scope>NUCLEOTIDE SEQUENCE [LARGE SCALE GENOMIC DNA]</scope>
    <source>
        <strain evidence="2">NRRL 1555(-)</strain>
    </source>
</reference>
<evidence type="ECO:0000313" key="1">
    <source>
        <dbReference type="EMBL" id="OAD72468.1"/>
    </source>
</evidence>
<sequence>MNYSGPVWNHKKLHDPNVLYLLKELPTMGIIFSFHNGILPVHYSSASDFACACASDLVSIADYQCSQMSVDMCARVLVSYSDSANFALSCPALPCFALFCPTLPYFGLLYSALSCYGLLSL</sequence>
<dbReference type="VEuPathDB" id="FungiDB:PHYBLDRAFT_169597"/>
<dbReference type="GeneID" id="28997018"/>
<evidence type="ECO:0000313" key="2">
    <source>
        <dbReference type="Proteomes" id="UP000077315"/>
    </source>
</evidence>
<protein>
    <submittedName>
        <fullName evidence="1">Uncharacterized protein</fullName>
    </submittedName>
</protein>
<dbReference type="InParanoid" id="A0A162N9V3"/>
<proteinExistence type="predicted"/>
<organism evidence="1 2">
    <name type="scientific">Phycomyces blakesleeanus (strain ATCC 8743b / DSM 1359 / FGSC 10004 / NBRC 33097 / NRRL 1555)</name>
    <dbReference type="NCBI Taxonomy" id="763407"/>
    <lineage>
        <taxon>Eukaryota</taxon>
        <taxon>Fungi</taxon>
        <taxon>Fungi incertae sedis</taxon>
        <taxon>Mucoromycota</taxon>
        <taxon>Mucoromycotina</taxon>
        <taxon>Mucoromycetes</taxon>
        <taxon>Mucorales</taxon>
        <taxon>Phycomycetaceae</taxon>
        <taxon>Phycomyces</taxon>
    </lineage>
</organism>
<dbReference type="EMBL" id="KV440983">
    <property type="protein sequence ID" value="OAD72468.1"/>
    <property type="molecule type" value="Genomic_DNA"/>
</dbReference>
<accession>A0A162N9V3</accession>
<keyword evidence="2" id="KW-1185">Reference proteome</keyword>
<name>A0A162N9V3_PHYB8</name>
<gene>
    <name evidence="1" type="ORF">PHYBLDRAFT_169597</name>
</gene>
<dbReference type="RefSeq" id="XP_018290508.1">
    <property type="nucleotide sequence ID" value="XM_018436112.1"/>
</dbReference>
<dbReference type="AlphaFoldDB" id="A0A162N9V3"/>